<sequence length="433" mass="44148">MRSRSLPTIAAAVAGCVLMLTGGVADADADAVTTCGNVTVPVAVGGQSGAIAGTLCAPPGATSLQILVPGLTYNRAYFDVAVEPDTYSYARAANRAGYATLAIDRLGAGQSLHPLSLFDTFEADVATLHEVVRAARGGAFGTAYPKVVTVGHSLGSILAQGEAGAFGDVDAIITTGFSSMLNYVNATARVAGHVHPATSDPRFADSGLDPLYFTTIPGTRAVFTNPENTEPALDAYDEDTLKDTDTLTELATFAEYPFANAIANIHVPVLAVTGTDDPIFCGLDAADCTSSATLQAHERAFYSAGNTVEAYAVPGTGHDVELATTAPLAHQRMIQFSDTYVGAGNGARDTEPGARPQPAPVLSGTPPLAARLADQAFLVAVAPLADEYAQIVQPVPGLGDTTDPSQSGPVLGRIAALAGQFASPLAQTALGGG</sequence>
<comment type="caution">
    <text evidence="4">The sequence shown here is derived from an EMBL/GenBank/DDBJ whole genome shotgun (WGS) entry which is preliminary data.</text>
</comment>
<dbReference type="InterPro" id="IPR000073">
    <property type="entry name" value="AB_hydrolase_1"/>
</dbReference>
<dbReference type="SUPFAM" id="SSF53474">
    <property type="entry name" value="alpha/beta-Hydrolases"/>
    <property type="match status" value="1"/>
</dbReference>
<dbReference type="AlphaFoldDB" id="A0A2N3X1J1"/>
<dbReference type="PROSITE" id="PS51257">
    <property type="entry name" value="PROKAR_LIPOPROTEIN"/>
    <property type="match status" value="1"/>
</dbReference>
<organism evidence="4 5">
    <name type="scientific">Amycolatopsis echigonensis</name>
    <dbReference type="NCBI Taxonomy" id="2576905"/>
    <lineage>
        <taxon>Bacteria</taxon>
        <taxon>Bacillati</taxon>
        <taxon>Actinomycetota</taxon>
        <taxon>Actinomycetes</taxon>
        <taxon>Pseudonocardiales</taxon>
        <taxon>Pseudonocardiaceae</taxon>
        <taxon>Amycolatopsis</taxon>
    </lineage>
</organism>
<dbReference type="Proteomes" id="UP000233750">
    <property type="component" value="Unassembled WGS sequence"/>
</dbReference>
<evidence type="ECO:0000256" key="1">
    <source>
        <dbReference type="SAM" id="MobiDB-lite"/>
    </source>
</evidence>
<evidence type="ECO:0000256" key="2">
    <source>
        <dbReference type="SAM" id="SignalP"/>
    </source>
</evidence>
<keyword evidence="2" id="KW-0732">Signal</keyword>
<keyword evidence="4" id="KW-0378">Hydrolase</keyword>
<evidence type="ECO:0000259" key="3">
    <source>
        <dbReference type="Pfam" id="PF12697"/>
    </source>
</evidence>
<feature type="domain" description="AB hydrolase-1" evidence="3">
    <location>
        <begin position="66"/>
        <end position="322"/>
    </location>
</feature>
<dbReference type="EMBL" id="PJMY01000001">
    <property type="protein sequence ID" value="PKV99992.1"/>
    <property type="molecule type" value="Genomic_DNA"/>
</dbReference>
<accession>A0A2N3X1J1</accession>
<reference evidence="4 5" key="1">
    <citation type="submission" date="2017-12" db="EMBL/GenBank/DDBJ databases">
        <title>Sequencing the genomes of 1000 Actinobacteria strains.</title>
        <authorList>
            <person name="Klenk H.-P."/>
        </authorList>
    </citation>
    <scope>NUCLEOTIDE SEQUENCE [LARGE SCALE GENOMIC DNA]</scope>
    <source>
        <strain evidence="4 5">DSM 45165</strain>
    </source>
</reference>
<dbReference type="RefSeq" id="WP_101433723.1">
    <property type="nucleotide sequence ID" value="NZ_PJMY01000001.1"/>
</dbReference>
<dbReference type="InterPro" id="IPR029058">
    <property type="entry name" value="AB_hydrolase_fold"/>
</dbReference>
<evidence type="ECO:0000313" key="5">
    <source>
        <dbReference type="Proteomes" id="UP000233750"/>
    </source>
</evidence>
<protein>
    <submittedName>
        <fullName evidence="4">Alpha-beta hydrolase superfamily lysophospholipase</fullName>
    </submittedName>
</protein>
<dbReference type="GO" id="GO:0016787">
    <property type="term" value="F:hydrolase activity"/>
    <property type="evidence" value="ECO:0007669"/>
    <property type="project" value="UniProtKB-KW"/>
</dbReference>
<dbReference type="OrthoDB" id="5524362at2"/>
<dbReference type="Pfam" id="PF12697">
    <property type="entry name" value="Abhydrolase_6"/>
    <property type="match status" value="1"/>
</dbReference>
<dbReference type="Gene3D" id="3.40.50.1820">
    <property type="entry name" value="alpha/beta hydrolase"/>
    <property type="match status" value="1"/>
</dbReference>
<feature type="chain" id="PRO_5014619713" evidence="2">
    <location>
        <begin position="28"/>
        <end position="433"/>
    </location>
</feature>
<gene>
    <name evidence="4" type="ORF">ATK30_0064</name>
</gene>
<proteinExistence type="predicted"/>
<feature type="region of interest" description="Disordered" evidence="1">
    <location>
        <begin position="344"/>
        <end position="365"/>
    </location>
</feature>
<keyword evidence="5" id="KW-1185">Reference proteome</keyword>
<name>A0A2N3X1J1_9PSEU</name>
<feature type="signal peptide" evidence="2">
    <location>
        <begin position="1"/>
        <end position="27"/>
    </location>
</feature>
<evidence type="ECO:0000313" key="4">
    <source>
        <dbReference type="EMBL" id="PKV99992.1"/>
    </source>
</evidence>